<accession>A0A8S5N1V7</accession>
<sequence length="51" mass="6114">MSIECRETNDIKVFKENSQTFNLFAKSILRREFSFIWSVLNWSRTIIGDEI</sequence>
<dbReference type="EMBL" id="BK015041">
    <property type="protein sequence ID" value="DAD88464.1"/>
    <property type="molecule type" value="Genomic_DNA"/>
</dbReference>
<protein>
    <submittedName>
        <fullName evidence="1">Uncharacterized protein</fullName>
    </submittedName>
</protein>
<reference evidence="1" key="1">
    <citation type="journal article" date="2021" name="Proc. Natl. Acad. Sci. U.S.A.">
        <title>A Catalog of Tens of Thousands of Viruses from Human Metagenomes Reveals Hidden Associations with Chronic Diseases.</title>
        <authorList>
            <person name="Tisza M.J."/>
            <person name="Buck C.B."/>
        </authorList>
    </citation>
    <scope>NUCLEOTIDE SEQUENCE</scope>
    <source>
        <strain evidence="1">Cttxo15</strain>
    </source>
</reference>
<organism evidence="1">
    <name type="scientific">Podoviridae sp. cttxo15</name>
    <dbReference type="NCBI Taxonomy" id="2826584"/>
    <lineage>
        <taxon>Viruses</taxon>
        <taxon>Duplodnaviria</taxon>
        <taxon>Heunggongvirae</taxon>
        <taxon>Uroviricota</taxon>
        <taxon>Caudoviricetes</taxon>
    </lineage>
</organism>
<proteinExistence type="predicted"/>
<evidence type="ECO:0000313" key="1">
    <source>
        <dbReference type="EMBL" id="DAD88464.1"/>
    </source>
</evidence>
<name>A0A8S5N1V7_9CAUD</name>